<dbReference type="PANTHER" id="PTHR12714:SF24">
    <property type="entry name" value="SLR1182 PROTEIN"/>
    <property type="match status" value="1"/>
</dbReference>
<feature type="signal peptide" evidence="13">
    <location>
        <begin position="1"/>
        <end position="16"/>
    </location>
</feature>
<dbReference type="Gene3D" id="1.20.120.1630">
    <property type="match status" value="1"/>
</dbReference>
<name>A0A165I706_9APHY</name>
<evidence type="ECO:0000256" key="12">
    <source>
        <dbReference type="SAM" id="Phobius"/>
    </source>
</evidence>
<evidence type="ECO:0008006" key="16">
    <source>
        <dbReference type="Google" id="ProtNLM"/>
    </source>
</evidence>
<dbReference type="Proteomes" id="UP000076871">
    <property type="component" value="Unassembled WGS sequence"/>
</dbReference>
<dbReference type="GeneID" id="63818242"/>
<dbReference type="GO" id="GO:0006656">
    <property type="term" value="P:phosphatidylcholine biosynthetic process"/>
    <property type="evidence" value="ECO:0007669"/>
    <property type="project" value="UniProtKB-UniPathway"/>
</dbReference>
<dbReference type="PANTHER" id="PTHR12714">
    <property type="entry name" value="PROTEIN-S ISOPRENYLCYSTEINE O-METHYLTRANSFERASE"/>
    <property type="match status" value="1"/>
</dbReference>
<evidence type="ECO:0000256" key="10">
    <source>
        <dbReference type="ARBA" id="ARBA00023209"/>
    </source>
</evidence>
<sequence>MFPVILLFKIPLLLSAARFSALCGTPPQSTPKADEEAKFQCLESKALRAVIRWLPPLLVMPSVWLTFICESTLILLTIFLPNDRPSVHTLMGTVALPNLRLTTSFILGWALLAAGALIRSTCYRHLGTYFTFELAVRQNHKLVTTGPYSIVRHPAYTGSIMALAGIALMQLGPGSMWAEGFKLWTTPGGTLLSFFWLGILMIIPFGIVSRTKIEDHVLRNEFGRQWSDWAARTRYRLLPGIF</sequence>
<dbReference type="GO" id="GO:0032259">
    <property type="term" value="P:methylation"/>
    <property type="evidence" value="ECO:0007669"/>
    <property type="project" value="UniProtKB-KW"/>
</dbReference>
<keyword evidence="3" id="KW-0489">Methyltransferase</keyword>
<evidence type="ECO:0000256" key="8">
    <source>
        <dbReference type="ARBA" id="ARBA00023098"/>
    </source>
</evidence>
<evidence type="ECO:0000256" key="3">
    <source>
        <dbReference type="ARBA" id="ARBA00022603"/>
    </source>
</evidence>
<evidence type="ECO:0000256" key="2">
    <source>
        <dbReference type="ARBA" id="ARBA00022516"/>
    </source>
</evidence>
<dbReference type="Pfam" id="PF04191">
    <property type="entry name" value="PEMT"/>
    <property type="match status" value="1"/>
</dbReference>
<keyword evidence="15" id="KW-1185">Reference proteome</keyword>
<evidence type="ECO:0000256" key="5">
    <source>
        <dbReference type="ARBA" id="ARBA00022692"/>
    </source>
</evidence>
<dbReference type="AlphaFoldDB" id="A0A165I706"/>
<dbReference type="UniPathway" id="UPA00753"/>
<dbReference type="RefSeq" id="XP_040770186.1">
    <property type="nucleotide sequence ID" value="XM_040901210.1"/>
</dbReference>
<accession>A0A165I706</accession>
<dbReference type="EMBL" id="KV427605">
    <property type="protein sequence ID" value="KZT12676.1"/>
    <property type="molecule type" value="Genomic_DNA"/>
</dbReference>
<evidence type="ECO:0000256" key="9">
    <source>
        <dbReference type="ARBA" id="ARBA00023136"/>
    </source>
</evidence>
<evidence type="ECO:0000256" key="11">
    <source>
        <dbReference type="ARBA" id="ARBA00023264"/>
    </source>
</evidence>
<dbReference type="InParanoid" id="A0A165I706"/>
<gene>
    <name evidence="14" type="ORF">LAESUDRAFT_11212</name>
</gene>
<evidence type="ECO:0000256" key="4">
    <source>
        <dbReference type="ARBA" id="ARBA00022691"/>
    </source>
</evidence>
<reference evidence="14 15" key="1">
    <citation type="journal article" date="2016" name="Mol. Biol. Evol.">
        <title>Comparative Genomics of Early-Diverging Mushroom-Forming Fungi Provides Insights into the Origins of Lignocellulose Decay Capabilities.</title>
        <authorList>
            <person name="Nagy L.G."/>
            <person name="Riley R."/>
            <person name="Tritt A."/>
            <person name="Adam C."/>
            <person name="Daum C."/>
            <person name="Floudas D."/>
            <person name="Sun H."/>
            <person name="Yadav J.S."/>
            <person name="Pangilinan J."/>
            <person name="Larsson K.H."/>
            <person name="Matsuura K."/>
            <person name="Barry K."/>
            <person name="Labutti K."/>
            <person name="Kuo R."/>
            <person name="Ohm R.A."/>
            <person name="Bhattacharya S.S."/>
            <person name="Shirouzu T."/>
            <person name="Yoshinaga Y."/>
            <person name="Martin F.M."/>
            <person name="Grigoriev I.V."/>
            <person name="Hibbett D.S."/>
        </authorList>
    </citation>
    <scope>NUCLEOTIDE SEQUENCE [LARGE SCALE GENOMIC DNA]</scope>
    <source>
        <strain evidence="14 15">93-53</strain>
    </source>
</reference>
<feature type="transmembrane region" description="Helical" evidence="12">
    <location>
        <begin position="101"/>
        <end position="118"/>
    </location>
</feature>
<evidence type="ECO:0000256" key="13">
    <source>
        <dbReference type="SAM" id="SignalP"/>
    </source>
</evidence>
<keyword evidence="5 12" id="KW-0812">Transmembrane</keyword>
<dbReference type="InterPro" id="IPR007318">
    <property type="entry name" value="Phopholipid_MeTrfase"/>
</dbReference>
<keyword evidence="6" id="KW-0256">Endoplasmic reticulum</keyword>
<comment type="subcellular location">
    <subcellularLocation>
        <location evidence="1">Endomembrane system</location>
        <topology evidence="1">Multi-pass membrane protein</topology>
    </subcellularLocation>
</comment>
<protein>
    <recommendedName>
        <fullName evidence="16">Protein-S-isoprenylcysteine O-methyltransferase</fullName>
    </recommendedName>
</protein>
<dbReference type="OrthoDB" id="422086at2759"/>
<dbReference type="GO" id="GO:0008168">
    <property type="term" value="F:methyltransferase activity"/>
    <property type="evidence" value="ECO:0007669"/>
    <property type="project" value="UniProtKB-KW"/>
</dbReference>
<evidence type="ECO:0000313" key="14">
    <source>
        <dbReference type="EMBL" id="KZT12676.1"/>
    </source>
</evidence>
<keyword evidence="11" id="KW-1208">Phospholipid metabolism</keyword>
<keyword evidence="7 12" id="KW-1133">Transmembrane helix</keyword>
<keyword evidence="9 12" id="KW-0472">Membrane</keyword>
<keyword evidence="3" id="KW-0808">Transferase</keyword>
<evidence type="ECO:0000256" key="6">
    <source>
        <dbReference type="ARBA" id="ARBA00022824"/>
    </source>
</evidence>
<feature type="transmembrane region" description="Helical" evidence="12">
    <location>
        <begin position="191"/>
        <end position="209"/>
    </location>
</feature>
<keyword evidence="13" id="KW-0732">Signal</keyword>
<feature type="chain" id="PRO_5007859087" description="Protein-S-isoprenylcysteine O-methyltransferase" evidence="13">
    <location>
        <begin position="17"/>
        <end position="242"/>
    </location>
</feature>
<evidence type="ECO:0000313" key="15">
    <source>
        <dbReference type="Proteomes" id="UP000076871"/>
    </source>
</evidence>
<keyword evidence="8" id="KW-0443">Lipid metabolism</keyword>
<dbReference type="GO" id="GO:0012505">
    <property type="term" value="C:endomembrane system"/>
    <property type="evidence" value="ECO:0007669"/>
    <property type="project" value="UniProtKB-SubCell"/>
</dbReference>
<keyword evidence="2" id="KW-0444">Lipid biosynthesis</keyword>
<keyword evidence="10" id="KW-0594">Phospholipid biosynthesis</keyword>
<dbReference type="STRING" id="1314785.A0A165I706"/>
<proteinExistence type="predicted"/>
<evidence type="ECO:0000256" key="7">
    <source>
        <dbReference type="ARBA" id="ARBA00022989"/>
    </source>
</evidence>
<feature type="transmembrane region" description="Helical" evidence="12">
    <location>
        <begin position="62"/>
        <end position="80"/>
    </location>
</feature>
<organism evidence="14 15">
    <name type="scientific">Laetiporus sulphureus 93-53</name>
    <dbReference type="NCBI Taxonomy" id="1314785"/>
    <lineage>
        <taxon>Eukaryota</taxon>
        <taxon>Fungi</taxon>
        <taxon>Dikarya</taxon>
        <taxon>Basidiomycota</taxon>
        <taxon>Agaricomycotina</taxon>
        <taxon>Agaricomycetes</taxon>
        <taxon>Polyporales</taxon>
        <taxon>Laetiporus</taxon>
    </lineage>
</organism>
<keyword evidence="4" id="KW-0949">S-adenosyl-L-methionine</keyword>
<evidence type="ECO:0000256" key="1">
    <source>
        <dbReference type="ARBA" id="ARBA00004127"/>
    </source>
</evidence>